<dbReference type="Proteomes" id="UP000215433">
    <property type="component" value="Unassembled WGS sequence"/>
</dbReference>
<organism evidence="1 2">
    <name type="scientific">Bifidobacterium vansinderenii</name>
    <dbReference type="NCBI Taxonomy" id="1984871"/>
    <lineage>
        <taxon>Bacteria</taxon>
        <taxon>Bacillati</taxon>
        <taxon>Actinomycetota</taxon>
        <taxon>Actinomycetes</taxon>
        <taxon>Bifidobacteriales</taxon>
        <taxon>Bifidobacteriaceae</taxon>
        <taxon>Bifidobacterium</taxon>
    </lineage>
</organism>
<protein>
    <submittedName>
        <fullName evidence="1">Uncharacterized protein</fullName>
    </submittedName>
</protein>
<sequence length="71" mass="8187">MTLFGQKGIGGDFLLTRDPDRESPGSPYQFSLAVFGSRRSEYLRLDALTKGDLLYMRRAIDRMLKESRKEE</sequence>
<accession>A0A229W184</accession>
<dbReference type="RefSeq" id="WP_093959298.1">
    <property type="nucleotide sequence ID" value="NZ_NEWD01000002.1"/>
</dbReference>
<dbReference type="EMBL" id="NEWD01000002">
    <property type="protein sequence ID" value="OXN01622.1"/>
    <property type="molecule type" value="Genomic_DNA"/>
</dbReference>
<evidence type="ECO:0000313" key="1">
    <source>
        <dbReference type="EMBL" id="OXN01622.1"/>
    </source>
</evidence>
<evidence type="ECO:0000313" key="2">
    <source>
        <dbReference type="Proteomes" id="UP000215433"/>
    </source>
</evidence>
<comment type="caution">
    <text evidence="1">The sequence shown here is derived from an EMBL/GenBank/DDBJ whole genome shotgun (WGS) entry which is preliminary data.</text>
</comment>
<proteinExistence type="predicted"/>
<name>A0A229W184_9BIFI</name>
<keyword evidence="2" id="KW-1185">Reference proteome</keyword>
<dbReference type="AlphaFoldDB" id="A0A229W184"/>
<gene>
    <name evidence="1" type="ORF">Tam10B_0064</name>
</gene>
<dbReference type="OrthoDB" id="9991291at2"/>
<reference evidence="1 2" key="1">
    <citation type="submission" date="2017-05" db="EMBL/GenBank/DDBJ databases">
        <title>Bifidobacterium vansinderenii sp. nov.</title>
        <authorList>
            <person name="Lugli G.A."/>
            <person name="Duranti S."/>
            <person name="Mangifesta M."/>
        </authorList>
    </citation>
    <scope>NUCLEOTIDE SEQUENCE [LARGE SCALE GENOMIC DNA]</scope>
    <source>
        <strain evidence="1 2">Tam10B</strain>
    </source>
</reference>